<evidence type="ECO:0000313" key="2">
    <source>
        <dbReference type="EMBL" id="KAK7809599.1"/>
    </source>
</evidence>
<reference evidence="2 3" key="1">
    <citation type="journal article" date="2018" name="Sci. Data">
        <title>The draft genome sequence of cork oak.</title>
        <authorList>
            <person name="Ramos A.M."/>
            <person name="Usie A."/>
            <person name="Barbosa P."/>
            <person name="Barros P.M."/>
            <person name="Capote T."/>
            <person name="Chaves I."/>
            <person name="Simoes F."/>
            <person name="Abreu I."/>
            <person name="Carrasquinho I."/>
            <person name="Faro C."/>
            <person name="Guimaraes J.B."/>
            <person name="Mendonca D."/>
            <person name="Nobrega F."/>
            <person name="Rodrigues L."/>
            <person name="Saibo N.J.M."/>
            <person name="Varela M.C."/>
            <person name="Egas C."/>
            <person name="Matos J."/>
            <person name="Miguel C.M."/>
            <person name="Oliveira M.M."/>
            <person name="Ricardo C.P."/>
            <person name="Goncalves S."/>
        </authorList>
    </citation>
    <scope>NUCLEOTIDE SEQUENCE [LARGE SCALE GENOMIC DNA]</scope>
    <source>
        <strain evidence="3">cv. HL8</strain>
    </source>
</reference>
<feature type="non-terminal residue" evidence="2">
    <location>
        <position position="1"/>
    </location>
</feature>
<dbReference type="EMBL" id="PKMF04002338">
    <property type="protein sequence ID" value="KAK7809599.1"/>
    <property type="molecule type" value="Genomic_DNA"/>
</dbReference>
<sequence length="225" mass="24341">MPPLHEYFGWFNRVTRRFIDKPGAKLTMLVSLVNRLLRHHPVGMEEHEDITHVLTAVHHIDRVQPPIPEAPNEEAATPAGPSTTEGPSTSTTLTGCPSHPPVATPQVVPTPDSFPYTPHASPSFTIPAFTSHPSPSLTIPAFTSHPSPTLTIPSSTPHPSPSPTIPHPSPSPTIPYPAPRPTIPPPTPHPYHGFDIRPPLPQSFPELSPIPSFVLGLHPTPPEMQ</sequence>
<feature type="compositionally biased region" description="Pro residues" evidence="1">
    <location>
        <begin position="156"/>
        <end position="189"/>
    </location>
</feature>
<organism evidence="2 3">
    <name type="scientific">Quercus suber</name>
    <name type="common">Cork oak</name>
    <dbReference type="NCBI Taxonomy" id="58331"/>
    <lineage>
        <taxon>Eukaryota</taxon>
        <taxon>Viridiplantae</taxon>
        <taxon>Streptophyta</taxon>
        <taxon>Embryophyta</taxon>
        <taxon>Tracheophyta</taxon>
        <taxon>Spermatophyta</taxon>
        <taxon>Magnoliopsida</taxon>
        <taxon>eudicotyledons</taxon>
        <taxon>Gunneridae</taxon>
        <taxon>Pentapetalae</taxon>
        <taxon>rosids</taxon>
        <taxon>fabids</taxon>
        <taxon>Fagales</taxon>
        <taxon>Fagaceae</taxon>
        <taxon>Quercus</taxon>
    </lineage>
</organism>
<accession>A0AAW0I545</accession>
<evidence type="ECO:0000313" key="3">
    <source>
        <dbReference type="Proteomes" id="UP000237347"/>
    </source>
</evidence>
<name>A0AAW0I545_QUESU</name>
<comment type="caution">
    <text evidence="2">The sequence shown here is derived from an EMBL/GenBank/DDBJ whole genome shotgun (WGS) entry which is preliminary data.</text>
</comment>
<dbReference type="PRINTS" id="PR01217">
    <property type="entry name" value="PRICHEXTENSN"/>
</dbReference>
<feature type="compositionally biased region" description="Low complexity" evidence="1">
    <location>
        <begin position="73"/>
        <end position="95"/>
    </location>
</feature>
<keyword evidence="3" id="KW-1185">Reference proteome</keyword>
<feature type="region of interest" description="Disordered" evidence="1">
    <location>
        <begin position="137"/>
        <end position="207"/>
    </location>
</feature>
<evidence type="ECO:0000256" key="1">
    <source>
        <dbReference type="SAM" id="MobiDB-lite"/>
    </source>
</evidence>
<feature type="region of interest" description="Disordered" evidence="1">
    <location>
        <begin position="65"/>
        <end position="115"/>
    </location>
</feature>
<proteinExistence type="predicted"/>
<protein>
    <submittedName>
        <fullName evidence="2">Uncharacterized protein</fullName>
    </submittedName>
</protein>
<dbReference type="Proteomes" id="UP000237347">
    <property type="component" value="Unassembled WGS sequence"/>
</dbReference>
<feature type="compositionally biased region" description="Low complexity" evidence="1">
    <location>
        <begin position="143"/>
        <end position="155"/>
    </location>
</feature>
<gene>
    <name evidence="2" type="ORF">CFP56_018351</name>
</gene>
<dbReference type="AlphaFoldDB" id="A0AAW0I545"/>